<keyword evidence="4" id="KW-1185">Reference proteome</keyword>
<keyword evidence="1" id="KW-0812">Transmembrane</keyword>
<comment type="caution">
    <text evidence="3">The sequence shown here is derived from an EMBL/GenBank/DDBJ whole genome shotgun (WGS) entry which is preliminary data.</text>
</comment>
<evidence type="ECO:0000313" key="4">
    <source>
        <dbReference type="Proteomes" id="UP001597018"/>
    </source>
</evidence>
<name>A0ABW3FYV0_9PSEU</name>
<accession>A0ABW3FYV0</accession>
<evidence type="ECO:0000256" key="1">
    <source>
        <dbReference type="SAM" id="Phobius"/>
    </source>
</evidence>
<feature type="transmembrane region" description="Helical" evidence="1">
    <location>
        <begin position="109"/>
        <end position="132"/>
    </location>
</feature>
<evidence type="ECO:0000313" key="3">
    <source>
        <dbReference type="EMBL" id="MFD0923074.1"/>
    </source>
</evidence>
<feature type="signal peptide" evidence="2">
    <location>
        <begin position="1"/>
        <end position="25"/>
    </location>
</feature>
<keyword evidence="2" id="KW-0732">Signal</keyword>
<sequence>MIVERARWPVVVVLVLALWPLAACASDDDRARDDAAVVFCLSAAQRAPLVDSAVSLGLARHGRTPDRLRVGAREYTVPDWRRARGEDFDRACKAIAVASVPGSSGTSTFMSMVNVLLPVLVGAVLTLLTTTWRDEISRGRLLADDLRASAAKFHGAVKDYLAARTAHSTSGKPSARAVDEGRDELGARLRTVCVLRSRWRRPRDLRSVLSGNRLGEPIVEGWTELGDEQRAERARALRDLVSEVDEQVGRVAHALEHPWRPHRDMHRARPLGEDR</sequence>
<reference evidence="4" key="1">
    <citation type="journal article" date="2019" name="Int. J. Syst. Evol. Microbiol.">
        <title>The Global Catalogue of Microorganisms (GCM) 10K type strain sequencing project: providing services to taxonomists for standard genome sequencing and annotation.</title>
        <authorList>
            <consortium name="The Broad Institute Genomics Platform"/>
            <consortium name="The Broad Institute Genome Sequencing Center for Infectious Disease"/>
            <person name="Wu L."/>
            <person name="Ma J."/>
        </authorList>
    </citation>
    <scope>NUCLEOTIDE SEQUENCE [LARGE SCALE GENOMIC DNA]</scope>
    <source>
        <strain evidence="4">CCUG 56401</strain>
    </source>
</reference>
<keyword evidence="1" id="KW-1133">Transmembrane helix</keyword>
<dbReference type="RefSeq" id="WP_263252047.1">
    <property type="nucleotide sequence ID" value="NZ_BAABLT010000021.1"/>
</dbReference>
<protein>
    <recommendedName>
        <fullName evidence="5">Lipoprotein</fullName>
    </recommendedName>
</protein>
<organism evidence="3 4">
    <name type="scientific">Saccharopolyspora rosea</name>
    <dbReference type="NCBI Taxonomy" id="524884"/>
    <lineage>
        <taxon>Bacteria</taxon>
        <taxon>Bacillati</taxon>
        <taxon>Actinomycetota</taxon>
        <taxon>Actinomycetes</taxon>
        <taxon>Pseudonocardiales</taxon>
        <taxon>Pseudonocardiaceae</taxon>
        <taxon>Saccharopolyspora</taxon>
    </lineage>
</organism>
<proteinExistence type="predicted"/>
<evidence type="ECO:0000256" key="2">
    <source>
        <dbReference type="SAM" id="SignalP"/>
    </source>
</evidence>
<keyword evidence="1" id="KW-0472">Membrane</keyword>
<dbReference type="EMBL" id="JBHTIW010000028">
    <property type="protein sequence ID" value="MFD0923074.1"/>
    <property type="molecule type" value="Genomic_DNA"/>
</dbReference>
<gene>
    <name evidence="3" type="ORF">ACFQ16_25290</name>
</gene>
<dbReference type="Proteomes" id="UP001597018">
    <property type="component" value="Unassembled WGS sequence"/>
</dbReference>
<feature type="chain" id="PRO_5045339413" description="Lipoprotein" evidence="2">
    <location>
        <begin position="26"/>
        <end position="275"/>
    </location>
</feature>
<evidence type="ECO:0008006" key="5">
    <source>
        <dbReference type="Google" id="ProtNLM"/>
    </source>
</evidence>